<dbReference type="InterPro" id="IPR018257">
    <property type="entry name" value="Ribosomal_bL19_CS"/>
</dbReference>
<keyword evidence="2 4" id="KW-0689">Ribosomal protein</keyword>
<dbReference type="InterPro" id="IPR001857">
    <property type="entry name" value="Ribosomal_bL19"/>
</dbReference>
<dbReference type="GO" id="GO:0003735">
    <property type="term" value="F:structural constituent of ribosome"/>
    <property type="evidence" value="ECO:0007669"/>
    <property type="project" value="InterPro"/>
</dbReference>
<evidence type="ECO:0000256" key="3">
    <source>
        <dbReference type="ARBA" id="ARBA00023274"/>
    </source>
</evidence>
<evidence type="ECO:0000256" key="2">
    <source>
        <dbReference type="ARBA" id="ARBA00022980"/>
    </source>
</evidence>
<dbReference type="GeneID" id="60450229"/>
<gene>
    <name evidence="4" type="primary">rpl19</name>
</gene>
<name>A0A7G5VUG5_9RHOD</name>
<dbReference type="AlphaFoldDB" id="A0A7G5VUG5"/>
<dbReference type="PANTHER" id="PTHR15680">
    <property type="entry name" value="RIBOSOMAL PROTEIN L19"/>
    <property type="match status" value="1"/>
</dbReference>
<dbReference type="GO" id="GO:0006412">
    <property type="term" value="P:translation"/>
    <property type="evidence" value="ECO:0007669"/>
    <property type="project" value="InterPro"/>
</dbReference>
<sequence>MMSVQVGDQIRFGLVITEGEKQRVQYSKGIVISRTACTMTVRSLLSGVGVERILYMSSPLLVDVSVLQRARVRRAKLYYLRHRFGKAARLKLA</sequence>
<geneLocation type="chloroplast" evidence="4"/>
<dbReference type="GO" id="GO:0005762">
    <property type="term" value="C:mitochondrial large ribosomal subunit"/>
    <property type="evidence" value="ECO:0007669"/>
    <property type="project" value="TreeGrafter"/>
</dbReference>
<reference evidence="4" key="1">
    <citation type="submission" date="2019-09" db="EMBL/GenBank/DDBJ databases">
        <authorList>
            <person name="Liu S.-L."/>
            <person name="Chiang Y.-R."/>
            <person name="Fu H.-Y."/>
        </authorList>
    </citation>
    <scope>NUCLEOTIDE SEQUENCE</scope>
    <source>
        <strain evidence="4">THAL066</strain>
    </source>
</reference>
<organism evidence="4">
    <name type="scientific">Cyanidiococcus yangmingshanensis</name>
    <dbReference type="NCBI Taxonomy" id="2690220"/>
    <lineage>
        <taxon>Eukaryota</taxon>
        <taxon>Rhodophyta</taxon>
        <taxon>Bangiophyceae</taxon>
        <taxon>Cyanidiales</taxon>
        <taxon>Cyanidiaceae</taxon>
        <taxon>Cyanidiococcus</taxon>
    </lineage>
</organism>
<dbReference type="SUPFAM" id="SSF50104">
    <property type="entry name" value="Translation proteins SH3-like domain"/>
    <property type="match status" value="1"/>
</dbReference>
<dbReference type="Pfam" id="PF01245">
    <property type="entry name" value="Ribosomal_L19"/>
    <property type="match status" value="1"/>
</dbReference>
<accession>A0A7G5VUG5</accession>
<keyword evidence="3" id="KW-0687">Ribonucleoprotein</keyword>
<comment type="similarity">
    <text evidence="1">Belongs to the bacterial ribosomal protein bL19 family.</text>
</comment>
<dbReference type="InterPro" id="IPR008991">
    <property type="entry name" value="Translation_prot_SH3-like_sf"/>
</dbReference>
<dbReference type="Gene3D" id="2.30.30.790">
    <property type="match status" value="1"/>
</dbReference>
<evidence type="ECO:0000313" key="4">
    <source>
        <dbReference type="EMBL" id="QMX77332.1"/>
    </source>
</evidence>
<evidence type="ECO:0000256" key="1">
    <source>
        <dbReference type="ARBA" id="ARBA00005781"/>
    </source>
</evidence>
<keyword evidence="4" id="KW-0934">Plastid</keyword>
<dbReference type="EMBL" id="MN431657">
    <property type="protein sequence ID" value="QMX77332.1"/>
    <property type="molecule type" value="Genomic_DNA"/>
</dbReference>
<dbReference type="PANTHER" id="PTHR15680:SF9">
    <property type="entry name" value="LARGE RIBOSOMAL SUBUNIT PROTEIN BL19M"/>
    <property type="match status" value="1"/>
</dbReference>
<keyword evidence="4" id="KW-0150">Chloroplast</keyword>
<protein>
    <submittedName>
        <fullName evidence="4">50S ribosomal protein L19</fullName>
    </submittedName>
</protein>
<dbReference type="RefSeq" id="YP_009968231.1">
    <property type="nucleotide sequence ID" value="NC_051883.1"/>
</dbReference>
<dbReference type="PROSITE" id="PS01015">
    <property type="entry name" value="RIBOSOMAL_L19"/>
    <property type="match status" value="1"/>
</dbReference>
<proteinExistence type="inferred from homology"/>
<dbReference type="InterPro" id="IPR038657">
    <property type="entry name" value="Ribosomal_bL19_sf"/>
</dbReference>